<dbReference type="EMBL" id="CVQH01019668">
    <property type="protein sequence ID" value="CRK25842.1"/>
    <property type="molecule type" value="Genomic_DNA"/>
</dbReference>
<evidence type="ECO:0000256" key="2">
    <source>
        <dbReference type="SAM" id="MobiDB-lite"/>
    </source>
</evidence>
<dbReference type="EMBL" id="JAEMWZ010000473">
    <property type="protein sequence ID" value="KAG7115563.1"/>
    <property type="molecule type" value="Genomic_DNA"/>
</dbReference>
<proteinExistence type="predicted"/>
<dbReference type="OrthoDB" id="4827466at2759"/>
<feature type="region of interest" description="Disordered" evidence="2">
    <location>
        <begin position="198"/>
        <end position="219"/>
    </location>
</feature>
<reference evidence="4" key="2">
    <citation type="journal article" date="2021" name="Mol. Plant Pathol.">
        <title>A 20-kb lineage-specific genomic region tames virulence in pathogenic amphidiploid Verticillium longisporum.</title>
        <authorList>
            <person name="Harting R."/>
            <person name="Starke J."/>
            <person name="Kusch H."/>
            <person name="Poggeler S."/>
            <person name="Maurus I."/>
            <person name="Schluter R."/>
            <person name="Landesfeind M."/>
            <person name="Bulla I."/>
            <person name="Nowrousian M."/>
            <person name="de Jonge R."/>
            <person name="Stahlhut G."/>
            <person name="Hoff K.J."/>
            <person name="Asshauer K.P."/>
            <person name="Thurmer A."/>
            <person name="Stanke M."/>
            <person name="Daniel R."/>
            <person name="Morgenstern B."/>
            <person name="Thomma B.P.H.J."/>
            <person name="Kronstad J.W."/>
            <person name="Braus-Stromeyer S.A."/>
            <person name="Braus G.H."/>
        </authorList>
    </citation>
    <scope>NUCLEOTIDE SEQUENCE</scope>
    <source>
        <strain evidence="4">Vl32</strain>
    </source>
</reference>
<name>A0A0G4LV33_VERLO</name>
<reference evidence="3 5" key="1">
    <citation type="submission" date="2015-05" db="EMBL/GenBank/DDBJ databases">
        <authorList>
            <person name="Wang D.B."/>
            <person name="Wang M."/>
        </authorList>
    </citation>
    <scope>NUCLEOTIDE SEQUENCE [LARGE SCALE GENOMIC DNA]</scope>
    <source>
        <strain evidence="3">VL1</strain>
    </source>
</reference>
<evidence type="ECO:0000313" key="5">
    <source>
        <dbReference type="Proteomes" id="UP000044602"/>
    </source>
</evidence>
<feature type="compositionally biased region" description="Acidic residues" evidence="2">
    <location>
        <begin position="203"/>
        <end position="213"/>
    </location>
</feature>
<sequence>MRDYNPDRIRELQAFQLEINQLRESSRVMQELLVASELSCEAGKVLLDKAMATVTRLQDQLETHCAIRVELEKHIENLESQKEMREKTKKLDDALKLVGDLKKKLEVTEKLAKYLTQHNGKLVRKNHQLEQRISNLSAQLAEMSDDEFHTPASSIKTQGAVLHTPMSVPRHGDGHGAHVMNEAPPPLFRLSEAGTFVAKKEDDIEEESSFQETEDAKLL</sequence>
<dbReference type="AlphaFoldDB" id="A0A0G4LV33"/>
<dbReference type="Proteomes" id="UP000689129">
    <property type="component" value="Unassembled WGS sequence"/>
</dbReference>
<gene>
    <name evidence="3" type="ORF">BN1708_014338</name>
    <name evidence="4" type="ORF">HYQ45_016246</name>
</gene>
<feature type="non-terminal residue" evidence="3">
    <location>
        <position position="219"/>
    </location>
</feature>
<protein>
    <submittedName>
        <fullName evidence="3">Uncharacterized protein</fullName>
    </submittedName>
</protein>
<accession>A0A0G4LV33</accession>
<feature type="coiled-coil region" evidence="1">
    <location>
        <begin position="61"/>
        <end position="146"/>
    </location>
</feature>
<evidence type="ECO:0000313" key="4">
    <source>
        <dbReference type="EMBL" id="KAG7115563.1"/>
    </source>
</evidence>
<keyword evidence="5" id="KW-1185">Reference proteome</keyword>
<evidence type="ECO:0000256" key="1">
    <source>
        <dbReference type="SAM" id="Coils"/>
    </source>
</evidence>
<evidence type="ECO:0000313" key="3">
    <source>
        <dbReference type="EMBL" id="CRK25842.1"/>
    </source>
</evidence>
<organism evidence="3 5">
    <name type="scientific">Verticillium longisporum</name>
    <name type="common">Verticillium dahliae var. longisporum</name>
    <dbReference type="NCBI Taxonomy" id="100787"/>
    <lineage>
        <taxon>Eukaryota</taxon>
        <taxon>Fungi</taxon>
        <taxon>Dikarya</taxon>
        <taxon>Ascomycota</taxon>
        <taxon>Pezizomycotina</taxon>
        <taxon>Sordariomycetes</taxon>
        <taxon>Hypocreomycetidae</taxon>
        <taxon>Glomerellales</taxon>
        <taxon>Plectosphaerellaceae</taxon>
        <taxon>Verticillium</taxon>
    </lineage>
</organism>
<keyword evidence="1" id="KW-0175">Coiled coil</keyword>
<dbReference type="Proteomes" id="UP000044602">
    <property type="component" value="Unassembled WGS sequence"/>
</dbReference>